<dbReference type="EMBL" id="VLJS01000113">
    <property type="protein sequence ID" value="TWH03575.1"/>
    <property type="molecule type" value="Genomic_DNA"/>
</dbReference>
<dbReference type="SUPFAM" id="SSF53448">
    <property type="entry name" value="Nucleotide-diphospho-sugar transferases"/>
    <property type="match status" value="1"/>
</dbReference>
<evidence type="ECO:0000313" key="3">
    <source>
        <dbReference type="Proteomes" id="UP000321583"/>
    </source>
</evidence>
<proteinExistence type="predicted"/>
<dbReference type="InterPro" id="IPR005835">
    <property type="entry name" value="NTP_transferase_dom"/>
</dbReference>
<dbReference type="CDD" id="cd06915">
    <property type="entry name" value="NTP_transferase_WcbM_like"/>
    <property type="match status" value="1"/>
</dbReference>
<gene>
    <name evidence="2" type="ORF">L613_000800000040</name>
</gene>
<dbReference type="Gene3D" id="3.90.550.10">
    <property type="entry name" value="Spore Coat Polysaccharide Biosynthesis Protein SpsA, Chain A"/>
    <property type="match status" value="1"/>
</dbReference>
<dbReference type="OrthoDB" id="9788272at2"/>
<dbReference type="GO" id="GO:0016779">
    <property type="term" value="F:nucleotidyltransferase activity"/>
    <property type="evidence" value="ECO:0007669"/>
    <property type="project" value="UniProtKB-KW"/>
</dbReference>
<comment type="caution">
    <text evidence="2">The sequence shown here is derived from an EMBL/GenBank/DDBJ whole genome shotgun (WGS) entry which is preliminary data.</text>
</comment>
<keyword evidence="3" id="KW-1185">Reference proteome</keyword>
<dbReference type="Pfam" id="PF00483">
    <property type="entry name" value="NTP_transferase"/>
    <property type="match status" value="1"/>
</dbReference>
<evidence type="ECO:0000259" key="1">
    <source>
        <dbReference type="Pfam" id="PF00483"/>
    </source>
</evidence>
<dbReference type="Proteomes" id="UP000321583">
    <property type="component" value="Unassembled WGS sequence"/>
</dbReference>
<evidence type="ECO:0000313" key="2">
    <source>
        <dbReference type="EMBL" id="TWH03575.1"/>
    </source>
</evidence>
<organism evidence="2 3">
    <name type="scientific">Pseudoxanthomonas taiwanensis J19</name>
    <dbReference type="NCBI Taxonomy" id="935569"/>
    <lineage>
        <taxon>Bacteria</taxon>
        <taxon>Pseudomonadati</taxon>
        <taxon>Pseudomonadota</taxon>
        <taxon>Gammaproteobacteria</taxon>
        <taxon>Lysobacterales</taxon>
        <taxon>Lysobacteraceae</taxon>
        <taxon>Pseudoxanthomonas</taxon>
    </lineage>
</organism>
<dbReference type="RefSeq" id="WP_019399582.1">
    <property type="nucleotide sequence ID" value="NZ_VLJS01000113.1"/>
</dbReference>
<keyword evidence="2" id="KW-0548">Nucleotidyltransferase</keyword>
<dbReference type="AlphaFoldDB" id="A0A562D1K5"/>
<feature type="domain" description="Nucleotidyl transferase" evidence="1">
    <location>
        <begin position="6"/>
        <end position="228"/>
    </location>
</feature>
<name>A0A562D1K5_9GAMM</name>
<reference evidence="2 3" key="1">
    <citation type="submission" date="2019-07" db="EMBL/GenBank/DDBJ databases">
        <title>Genome sequencing of lignin-degrading bacterial isolates.</title>
        <authorList>
            <person name="Gladden J."/>
        </authorList>
    </citation>
    <scope>NUCLEOTIDE SEQUENCE [LARGE SCALE GENOMIC DNA]</scope>
    <source>
        <strain evidence="2 3">J19</strain>
    </source>
</reference>
<accession>A0A562D1K5</accession>
<protein>
    <submittedName>
        <fullName evidence="2">D-glycero-alpha-D-manno-heptose 1-phosphate guanylyltransferase</fullName>
    </submittedName>
</protein>
<keyword evidence="2" id="KW-0808">Transferase</keyword>
<dbReference type="InterPro" id="IPR050486">
    <property type="entry name" value="Mannose-1P_guanyltransferase"/>
</dbReference>
<sequence>MAAEEAIVLVGGLGTRLRAVVSDVPKPLAPVAGRPFLAWLLDAYAAAGLRRVILATGYRAAQVEDAVGRRWQGMEIAYSVEDAPLGTGGAIRQALALAQGDGVHLANGDTFLRYDPAALEAATRGHGCALGIALAAVDDVGRYGAVEVAGGRVVGFREKGGAGPGLINAGSYFLDAAAFARLPAPQGAWSFEELVLRPWSESGQVAAFERTADFIDIGVPEDYVRAQHLFREGAA</sequence>
<dbReference type="InterPro" id="IPR029044">
    <property type="entry name" value="Nucleotide-diphossugar_trans"/>
</dbReference>
<dbReference type="PANTHER" id="PTHR22572">
    <property type="entry name" value="SUGAR-1-PHOSPHATE GUANYL TRANSFERASE"/>
    <property type="match status" value="1"/>
</dbReference>